<dbReference type="Pfam" id="PF22252">
    <property type="entry name" value="PNGase_F-II_N"/>
    <property type="match status" value="1"/>
</dbReference>
<organism evidence="2 3">
    <name type="scientific">Empedobacter falsenii</name>
    <dbReference type="NCBI Taxonomy" id="343874"/>
    <lineage>
        <taxon>Bacteria</taxon>
        <taxon>Pseudomonadati</taxon>
        <taxon>Bacteroidota</taxon>
        <taxon>Flavobacteriia</taxon>
        <taxon>Flavobacteriales</taxon>
        <taxon>Weeksellaceae</taxon>
        <taxon>Empedobacter</taxon>
    </lineage>
</organism>
<dbReference type="Proteomes" id="UP001223501">
    <property type="component" value="Chromosome"/>
</dbReference>
<dbReference type="EMBL" id="CP106831">
    <property type="protein sequence ID" value="WIH98443.1"/>
    <property type="molecule type" value="Genomic_DNA"/>
</dbReference>
<sequence>MKKLFLLTFLMFFVLLNGQSNNLVEYNFITKNGVKEVMKEYLVFNENEIFYVNIKNDDNLNYEDDKLAKERYNYEPIYVNLKTDSLYQNKIAILKKNSSEMKRIIMVEKRPTVNWKITKESQKMLGYTCYKATTKFRGRDYTAWFTPELPYNYGPWKLGGLPGLILKVENELFDYDATRIVLNSNKIPTLPILKSFVNAKYKYQLKQAIGFENNWLIYNRANIYASLPSGVIIKEEPLRKDVREFSIDE</sequence>
<dbReference type="RefSeq" id="WP_260544421.1">
    <property type="nucleotide sequence ID" value="NZ_CP106831.1"/>
</dbReference>
<dbReference type="NCBIfam" id="TIGR01200">
    <property type="entry name" value="GLPGLI"/>
    <property type="match status" value="1"/>
</dbReference>
<feature type="signal peptide" evidence="1">
    <location>
        <begin position="1"/>
        <end position="22"/>
    </location>
</feature>
<evidence type="ECO:0000313" key="2">
    <source>
        <dbReference type="EMBL" id="WIH98443.1"/>
    </source>
</evidence>
<gene>
    <name evidence="2" type="ORF">OBA43_05840</name>
</gene>
<evidence type="ECO:0000313" key="3">
    <source>
        <dbReference type="Proteomes" id="UP001223501"/>
    </source>
</evidence>
<feature type="chain" id="PRO_5045151460" evidence="1">
    <location>
        <begin position="23"/>
        <end position="249"/>
    </location>
</feature>
<proteinExistence type="predicted"/>
<evidence type="ECO:0000256" key="1">
    <source>
        <dbReference type="SAM" id="SignalP"/>
    </source>
</evidence>
<reference evidence="2 3" key="1">
    <citation type="submission" date="2022-09" db="EMBL/GenBank/DDBJ databases">
        <title>Whole genome sequencing analysis of tet(X)-positive Empedobacter falsenii YWS9-3.</title>
        <authorList>
            <person name="Chen C."/>
            <person name="Lv Y.-L."/>
        </authorList>
    </citation>
    <scope>NUCLEOTIDE SEQUENCE [LARGE SCALE GENOMIC DNA]</scope>
    <source>
        <strain evidence="2 3">YWS9-3_T</strain>
    </source>
</reference>
<accession>A0ABY8VCQ3</accession>
<dbReference type="InterPro" id="IPR005901">
    <property type="entry name" value="GLPGLI"/>
</dbReference>
<protein>
    <submittedName>
        <fullName evidence="2">GLPGLI family protein</fullName>
    </submittedName>
</protein>
<keyword evidence="1" id="KW-0732">Signal</keyword>
<name>A0ABY8VCQ3_9FLAO</name>
<keyword evidence="3" id="KW-1185">Reference proteome</keyword>